<keyword evidence="5" id="KW-1185">Reference proteome</keyword>
<evidence type="ECO:0000313" key="5">
    <source>
        <dbReference type="Proteomes" id="UP000681131"/>
    </source>
</evidence>
<sequence>MIKKVRKFFIVFLFLPFTGYSNASVSDSSLILPKINYINNQLNYITIAIGKNEPRGSKFGLKNTSKRELYYALLALYDKVNRFNFEVTGVYIAPPKNINEVKYKDINLLLGRIIEMIDQSKENLKINNQPFDVGHSVSRFDIDKSFNKVIYANIQIEISFRYYLKVK</sequence>
<name>A0A2Z4XZW3_9GAMM</name>
<organism evidence="2 4">
    <name type="scientific">Francisella adeliensis</name>
    <dbReference type="NCBI Taxonomy" id="2007306"/>
    <lineage>
        <taxon>Bacteria</taxon>
        <taxon>Pseudomonadati</taxon>
        <taxon>Pseudomonadota</taxon>
        <taxon>Gammaproteobacteria</taxon>
        <taxon>Thiotrichales</taxon>
        <taxon>Francisellaceae</taxon>
        <taxon>Francisella</taxon>
    </lineage>
</organism>
<feature type="signal peptide" evidence="1">
    <location>
        <begin position="1"/>
        <end position="23"/>
    </location>
</feature>
<feature type="chain" id="PRO_5016421153" evidence="1">
    <location>
        <begin position="24"/>
        <end position="167"/>
    </location>
</feature>
<evidence type="ECO:0000313" key="4">
    <source>
        <dbReference type="Proteomes" id="UP000251120"/>
    </source>
</evidence>
<keyword evidence="1" id="KW-0732">Signal</keyword>
<dbReference type="RefSeq" id="WP_112870158.1">
    <property type="nucleotide sequence ID" value="NZ_CP021781.1"/>
</dbReference>
<evidence type="ECO:0000313" key="3">
    <source>
        <dbReference type="EMBL" id="QIW12219.1"/>
    </source>
</evidence>
<dbReference type="EMBL" id="CP043424">
    <property type="protein sequence ID" value="QIW12219.1"/>
    <property type="molecule type" value="Genomic_DNA"/>
</dbReference>
<reference evidence="3 5" key="2">
    <citation type="submission" date="2019-08" db="EMBL/GenBank/DDBJ databases">
        <title>Complete genome sequences of Francisella adeliensis (FSC1325 and FSC1326).</title>
        <authorList>
            <person name="Ohrman C."/>
            <person name="Uneklint I."/>
            <person name="Vallesi A."/>
            <person name="Karlsson L."/>
            <person name="Sjodin A."/>
        </authorList>
    </citation>
    <scope>NUCLEOTIDE SEQUENCE [LARGE SCALE GENOMIC DNA]</scope>
    <source>
        <strain evidence="3 5">FSC1325</strain>
    </source>
</reference>
<protein>
    <submittedName>
        <fullName evidence="2">Uncharacterized protein</fullName>
    </submittedName>
</protein>
<dbReference type="Proteomes" id="UP000251120">
    <property type="component" value="Chromosome"/>
</dbReference>
<dbReference type="EMBL" id="CP021781">
    <property type="protein sequence ID" value="AXA33983.1"/>
    <property type="molecule type" value="Genomic_DNA"/>
</dbReference>
<gene>
    <name evidence="2" type="ORF">CDH04_05920</name>
    <name evidence="3" type="ORF">FZC43_05925</name>
</gene>
<evidence type="ECO:0000256" key="1">
    <source>
        <dbReference type="SAM" id="SignalP"/>
    </source>
</evidence>
<evidence type="ECO:0000313" key="2">
    <source>
        <dbReference type="EMBL" id="AXA33983.1"/>
    </source>
</evidence>
<dbReference type="KEGG" id="fad:CDH04_05920"/>
<reference evidence="2 4" key="1">
    <citation type="submission" date="2017-06" db="EMBL/GenBank/DDBJ databases">
        <title>Complete genome of Francisella adeliensis.</title>
        <authorList>
            <person name="Vallesi A."/>
            <person name="Sjodin A."/>
        </authorList>
    </citation>
    <scope>NUCLEOTIDE SEQUENCE [LARGE SCALE GENOMIC DNA]</scope>
    <source>
        <strain evidence="2 4">FDC440</strain>
    </source>
</reference>
<dbReference type="Proteomes" id="UP000681131">
    <property type="component" value="Chromosome"/>
</dbReference>
<accession>A0A2Z4XZW3</accession>
<proteinExistence type="predicted"/>
<dbReference type="AlphaFoldDB" id="A0A2Z4XZW3"/>